<reference evidence="3" key="1">
    <citation type="journal article" date="2019" name="Int. J. Syst. Evol. Microbiol.">
        <title>The Global Catalogue of Microorganisms (GCM) 10K type strain sequencing project: providing services to taxonomists for standard genome sequencing and annotation.</title>
        <authorList>
            <consortium name="The Broad Institute Genomics Platform"/>
            <consortium name="The Broad Institute Genome Sequencing Center for Infectious Disease"/>
            <person name="Wu L."/>
            <person name="Ma J."/>
        </authorList>
    </citation>
    <scope>NUCLEOTIDE SEQUENCE [LARGE SCALE GENOMIC DNA]</scope>
    <source>
        <strain evidence="3">NBRC 104970</strain>
    </source>
</reference>
<evidence type="ECO:0000313" key="2">
    <source>
        <dbReference type="EMBL" id="GLS04888.1"/>
    </source>
</evidence>
<evidence type="ECO:0000256" key="1">
    <source>
        <dbReference type="SAM" id="Phobius"/>
    </source>
</evidence>
<feature type="transmembrane region" description="Helical" evidence="1">
    <location>
        <begin position="233"/>
        <end position="258"/>
    </location>
</feature>
<keyword evidence="1" id="KW-0812">Transmembrane</keyword>
<proteinExistence type="predicted"/>
<sequence>MANFYPASKTFGTDTVVSTPSNDGSTYPVAGSELKTALTMMENEAFAFSIMFINDAQLRADYQAKVKAASNEILARVKLREITPHEGAQTANAIRNHIMDLTRARTSSYGLALAKHIKQQGKLLSVLCEEKAVAMFRSPFNALSAAQQDQVYLEIIQSAGRTNPKVNVQIRYFKMSGRALLIFSLAVSVYSVAEAEDKERQALKEASTTGASLLGALGAGAGVALVVSNPAGWVVGLSALVGGALTGLASDTAFDYYYPEK</sequence>
<evidence type="ECO:0008006" key="4">
    <source>
        <dbReference type="Google" id="ProtNLM"/>
    </source>
</evidence>
<dbReference type="RefSeq" id="WP_018748039.1">
    <property type="nucleotide sequence ID" value="NZ_BSOZ01000028.1"/>
</dbReference>
<accession>A0ABQ6BTC3</accession>
<keyword evidence="1" id="KW-1133">Transmembrane helix</keyword>
<organism evidence="2 3">
    <name type="scientific">Chitiniphilus shinanonensis</name>
    <dbReference type="NCBI Taxonomy" id="553088"/>
    <lineage>
        <taxon>Bacteria</taxon>
        <taxon>Pseudomonadati</taxon>
        <taxon>Pseudomonadota</taxon>
        <taxon>Betaproteobacteria</taxon>
        <taxon>Neisseriales</taxon>
        <taxon>Chitinibacteraceae</taxon>
        <taxon>Chitiniphilus</taxon>
    </lineage>
</organism>
<dbReference type="Proteomes" id="UP001156836">
    <property type="component" value="Unassembled WGS sequence"/>
</dbReference>
<protein>
    <recommendedName>
        <fullName evidence="4">Glycine zipper family protein</fullName>
    </recommendedName>
</protein>
<gene>
    <name evidence="2" type="ORF">GCM10007860_20360</name>
</gene>
<keyword evidence="3" id="KW-1185">Reference proteome</keyword>
<comment type="caution">
    <text evidence="2">The sequence shown here is derived from an EMBL/GenBank/DDBJ whole genome shotgun (WGS) entry which is preliminary data.</text>
</comment>
<feature type="transmembrane region" description="Helical" evidence="1">
    <location>
        <begin position="175"/>
        <end position="193"/>
    </location>
</feature>
<dbReference type="EMBL" id="BSOZ01000028">
    <property type="protein sequence ID" value="GLS04888.1"/>
    <property type="molecule type" value="Genomic_DNA"/>
</dbReference>
<keyword evidence="1" id="KW-0472">Membrane</keyword>
<name>A0ABQ6BTC3_9NEIS</name>
<evidence type="ECO:0000313" key="3">
    <source>
        <dbReference type="Proteomes" id="UP001156836"/>
    </source>
</evidence>
<feature type="transmembrane region" description="Helical" evidence="1">
    <location>
        <begin position="205"/>
        <end position="227"/>
    </location>
</feature>